<evidence type="ECO:0000256" key="1">
    <source>
        <dbReference type="SAM" id="Phobius"/>
    </source>
</evidence>
<accession>A0A392N9X0</accession>
<keyword evidence="3" id="KW-1185">Reference proteome</keyword>
<proteinExistence type="predicted"/>
<gene>
    <name evidence="2" type="ORF">A2U01_0017458</name>
</gene>
<protein>
    <submittedName>
        <fullName evidence="2">Uncharacterized protein</fullName>
    </submittedName>
</protein>
<sequence length="108" mass="12111">MSKKYESEPPVIVLPTFTFPEPPVSISPASSTFTEPPILPTFTLDHPDYNPYRIPLWSILLLIVGMVVAVIFCVVFSIFSQRRQRSPPHLPPVVLPPMPMIEMLPAQA</sequence>
<reference evidence="2 3" key="1">
    <citation type="journal article" date="2018" name="Front. Plant Sci.">
        <title>Red Clover (Trifolium pratense) and Zigzag Clover (T. medium) - A Picture of Genomic Similarities and Differences.</title>
        <authorList>
            <person name="Dluhosova J."/>
            <person name="Istvanek J."/>
            <person name="Nedelnik J."/>
            <person name="Repkova J."/>
        </authorList>
    </citation>
    <scope>NUCLEOTIDE SEQUENCE [LARGE SCALE GENOMIC DNA]</scope>
    <source>
        <strain evidence="3">cv. 10/8</strain>
        <tissue evidence="2">Leaf</tissue>
    </source>
</reference>
<evidence type="ECO:0000313" key="2">
    <source>
        <dbReference type="EMBL" id="MCH96472.1"/>
    </source>
</evidence>
<organism evidence="2 3">
    <name type="scientific">Trifolium medium</name>
    <dbReference type="NCBI Taxonomy" id="97028"/>
    <lineage>
        <taxon>Eukaryota</taxon>
        <taxon>Viridiplantae</taxon>
        <taxon>Streptophyta</taxon>
        <taxon>Embryophyta</taxon>
        <taxon>Tracheophyta</taxon>
        <taxon>Spermatophyta</taxon>
        <taxon>Magnoliopsida</taxon>
        <taxon>eudicotyledons</taxon>
        <taxon>Gunneridae</taxon>
        <taxon>Pentapetalae</taxon>
        <taxon>rosids</taxon>
        <taxon>fabids</taxon>
        <taxon>Fabales</taxon>
        <taxon>Fabaceae</taxon>
        <taxon>Papilionoideae</taxon>
        <taxon>50 kb inversion clade</taxon>
        <taxon>NPAAA clade</taxon>
        <taxon>Hologalegina</taxon>
        <taxon>IRL clade</taxon>
        <taxon>Trifolieae</taxon>
        <taxon>Trifolium</taxon>
    </lineage>
</organism>
<dbReference type="Proteomes" id="UP000265520">
    <property type="component" value="Unassembled WGS sequence"/>
</dbReference>
<keyword evidence="1" id="KW-0472">Membrane</keyword>
<keyword evidence="1" id="KW-1133">Transmembrane helix</keyword>
<dbReference type="EMBL" id="LXQA010032400">
    <property type="protein sequence ID" value="MCH96472.1"/>
    <property type="molecule type" value="Genomic_DNA"/>
</dbReference>
<keyword evidence="1" id="KW-0812">Transmembrane</keyword>
<comment type="caution">
    <text evidence="2">The sequence shown here is derived from an EMBL/GenBank/DDBJ whole genome shotgun (WGS) entry which is preliminary data.</text>
</comment>
<name>A0A392N9X0_9FABA</name>
<feature type="transmembrane region" description="Helical" evidence="1">
    <location>
        <begin position="54"/>
        <end position="79"/>
    </location>
</feature>
<dbReference type="AlphaFoldDB" id="A0A392N9X0"/>
<evidence type="ECO:0000313" key="3">
    <source>
        <dbReference type="Proteomes" id="UP000265520"/>
    </source>
</evidence>